<feature type="compositionally biased region" description="Polar residues" evidence="4">
    <location>
        <begin position="380"/>
        <end position="404"/>
    </location>
</feature>
<dbReference type="InterPro" id="IPR040182">
    <property type="entry name" value="ATG13"/>
</dbReference>
<dbReference type="GO" id="GO:0034497">
    <property type="term" value="P:protein localization to phagophore assembly site"/>
    <property type="evidence" value="ECO:0007669"/>
    <property type="project" value="TreeGrafter"/>
</dbReference>
<evidence type="ECO:0000256" key="4">
    <source>
        <dbReference type="SAM" id="MobiDB-lite"/>
    </source>
</evidence>
<feature type="region of interest" description="Disordered" evidence="4">
    <location>
        <begin position="1"/>
        <end position="41"/>
    </location>
</feature>
<accession>K1VGH9</accession>
<feature type="compositionally biased region" description="Basic and acidic residues" evidence="4">
    <location>
        <begin position="825"/>
        <end position="839"/>
    </location>
</feature>
<dbReference type="GO" id="GO:1990316">
    <property type="term" value="C:Atg1/ULK1 kinase complex"/>
    <property type="evidence" value="ECO:0007669"/>
    <property type="project" value="InterPro"/>
</dbReference>
<feature type="compositionally biased region" description="Basic and acidic residues" evidence="4">
    <location>
        <begin position="663"/>
        <end position="680"/>
    </location>
</feature>
<dbReference type="GO" id="GO:0000407">
    <property type="term" value="C:phagophore assembly site"/>
    <property type="evidence" value="ECO:0007669"/>
    <property type="project" value="TreeGrafter"/>
</dbReference>
<feature type="compositionally biased region" description="Pro residues" evidence="4">
    <location>
        <begin position="539"/>
        <end position="554"/>
    </location>
</feature>
<feature type="compositionally biased region" description="Low complexity" evidence="4">
    <location>
        <begin position="911"/>
        <end position="932"/>
    </location>
</feature>
<dbReference type="AlphaFoldDB" id="K1VGH9"/>
<sequence>MSRPPAPDSASSSVMSSGPGPLGGLGGGGSAAYGSSSSNTPSRADQITYRFYIKTVSVLVDGRVTHFGKGERKKDRWFNLTVPDTDVHKADLTIYRQISSYTEVPPLMIAFILDTTDIPAGQGIIWNPRPAGDGSGASVRVPIDVGKRKGIVLEQWTFKCSRGRNLQGVTEGKTSINLHATQPTPMTMTSEAPFNESTRTIAHSNRAPGYAVADLTERQHAAISTSDMAPPTAYRVGIVHFRALYSFIRLLPAYRLFRRLRRQNNGLRLGIKLWAPDGYPADAFGEAWDVIERDLAGIKAPLDNLSSATGSETEHYDFAPLQLFGSTYELGVTYRPNVDFEVEDLESVLSERFVDMDEEWFTPTVARHRLESERSGAGSGSNTTSRSASRAGHQTPSRRTSIVVSGTPGATPGSLGAGKWSAMAEGLPFAIRAGAGAGDEPPSPQATIPAYRRLSAHSLQPFQSISASPTASVLRGQTPNLPSSAGAAARAIPSSAGSQPMARTSSFLSQSGRSHSHAQMASMQPSTSHETPMHQGTPPLGPPIGVSPPTPFPASPSVSKRASIALASSSPFVGGSLERDSPLRRGSLGRSPNSPMLRRTYTRESRRSLDEPSGDSDDIHAFLRALDSWTPPASVGQGSGNVAGSSGSGQGSSGAADSPARSVQRDRVPLTRTHVDDMLKRMAGSFQSPTPGSNSGPSSASNTGSRRSSLSGPSLTRRPQRLERPGLLSASRPVSTASSPAPTRGISTLAHDPEPEPEVDSSERGLTRTSTVPVQAAQAKPKLGSGEARSLPSETPLRPPRGPMVVRGGFGALKVGKPCSPSHSPVRDRGERKLERELPKGVGGITDRSGGAAGVGGVPSSRESSGDKPREGSLASQATASATATSTEPGAAATASAASGETRPGIQRIRSSVASGGRGSLSRSAGSGSQQSPVFEGLMAKLAQSKLDAQERERKASA</sequence>
<feature type="compositionally biased region" description="Gly residues" evidence="4">
    <location>
        <begin position="20"/>
        <end position="31"/>
    </location>
</feature>
<name>K1VGH9_TRIAC</name>
<dbReference type="InterPro" id="IPR018731">
    <property type="entry name" value="Atg13_N"/>
</dbReference>
<dbReference type="PANTHER" id="PTHR13430">
    <property type="match status" value="1"/>
</dbReference>
<evidence type="ECO:0000259" key="5">
    <source>
        <dbReference type="Pfam" id="PF10033"/>
    </source>
</evidence>
<comment type="similarity">
    <text evidence="1 3">Belongs to the ATG13 family. Fungi subfamily.</text>
</comment>
<dbReference type="HOGENOM" id="CLU_276077_0_0_1"/>
<reference evidence="6 7" key="1">
    <citation type="journal article" date="2012" name="Eukaryot. Cell">
        <title>Genome sequence of the Trichosporon asahii environmental strain CBS 8904.</title>
        <authorList>
            <person name="Yang R.Y."/>
            <person name="Li H.T."/>
            <person name="Zhu H."/>
            <person name="Zhou G.P."/>
            <person name="Wang M."/>
            <person name="Wang L."/>
        </authorList>
    </citation>
    <scope>NUCLEOTIDE SEQUENCE [LARGE SCALE GENOMIC DNA]</scope>
    <source>
        <strain evidence="6 7">CBS 8904</strain>
    </source>
</reference>
<dbReference type="STRING" id="1220162.K1VGH9"/>
<feature type="compositionally biased region" description="Low complexity" evidence="4">
    <location>
        <begin position="482"/>
        <end position="498"/>
    </location>
</feature>
<feature type="compositionally biased region" description="Polar residues" evidence="4">
    <location>
        <begin position="471"/>
        <end position="481"/>
    </location>
</feature>
<feature type="compositionally biased region" description="Gly residues" evidence="4">
    <location>
        <begin position="637"/>
        <end position="652"/>
    </location>
</feature>
<feature type="compositionally biased region" description="Low complexity" evidence="4">
    <location>
        <begin position="32"/>
        <end position="41"/>
    </location>
</feature>
<feature type="compositionally biased region" description="Basic and acidic residues" evidence="4">
    <location>
        <begin position="601"/>
        <end position="610"/>
    </location>
</feature>
<dbReference type="InParanoid" id="K1VGH9"/>
<dbReference type="GO" id="GO:0034727">
    <property type="term" value="P:piecemeal microautophagy of the nucleus"/>
    <property type="evidence" value="ECO:0007669"/>
    <property type="project" value="TreeGrafter"/>
</dbReference>
<feature type="compositionally biased region" description="Low complexity" evidence="4">
    <location>
        <begin position="688"/>
        <end position="717"/>
    </location>
</feature>
<feature type="compositionally biased region" description="Low complexity" evidence="4">
    <location>
        <begin position="873"/>
        <end position="902"/>
    </location>
</feature>
<dbReference type="Pfam" id="PF10033">
    <property type="entry name" value="ATG13"/>
    <property type="match status" value="1"/>
</dbReference>
<dbReference type="OMA" id="FHQVGPT"/>
<dbReference type="EMBL" id="AMBO01000262">
    <property type="protein sequence ID" value="EKD03205.1"/>
    <property type="molecule type" value="Genomic_DNA"/>
</dbReference>
<protein>
    <recommendedName>
        <fullName evidence="3">Autophagy-related protein 13</fullName>
    </recommendedName>
</protein>
<gene>
    <name evidence="6" type="ORF">A1Q2_02488</name>
</gene>
<evidence type="ECO:0000256" key="3">
    <source>
        <dbReference type="RuleBase" id="RU361214"/>
    </source>
</evidence>
<comment type="caution">
    <text evidence="6">The sequence shown here is derived from an EMBL/GenBank/DDBJ whole genome shotgun (WGS) entry which is preliminary data.</text>
</comment>
<keyword evidence="2 3" id="KW-0072">Autophagy</keyword>
<keyword evidence="7" id="KW-1185">Reference proteome</keyword>
<feature type="region of interest" description="Disordered" evidence="4">
    <location>
        <begin position="471"/>
        <end position="557"/>
    </location>
</feature>
<feature type="compositionally biased region" description="Polar residues" evidence="4">
    <location>
        <begin position="501"/>
        <end position="530"/>
    </location>
</feature>
<evidence type="ECO:0000256" key="1">
    <source>
        <dbReference type="ARBA" id="ARBA00005246"/>
    </source>
</evidence>
<dbReference type="eggNOG" id="KOG4573">
    <property type="taxonomic scope" value="Eukaryota"/>
</dbReference>
<dbReference type="GO" id="GO:0005829">
    <property type="term" value="C:cytosol"/>
    <property type="evidence" value="ECO:0007669"/>
    <property type="project" value="TreeGrafter"/>
</dbReference>
<dbReference type="PANTHER" id="PTHR13430:SF4">
    <property type="entry name" value="AUTOPHAGY-RELATED PROTEIN 13"/>
    <property type="match status" value="1"/>
</dbReference>
<evidence type="ECO:0000313" key="6">
    <source>
        <dbReference type="EMBL" id="EKD03205.1"/>
    </source>
</evidence>
<dbReference type="OrthoDB" id="70161at2759"/>
<feature type="region of interest" description="Disordered" evidence="4">
    <location>
        <begin position="571"/>
        <end position="618"/>
    </location>
</feature>
<proteinExistence type="inferred from homology"/>
<feature type="domain" description="Autophagy-related protein 13 N-terminal" evidence="5">
    <location>
        <begin position="50"/>
        <end position="340"/>
    </location>
</feature>
<dbReference type="InterPro" id="IPR036570">
    <property type="entry name" value="HORMA_dom_sf"/>
</dbReference>
<feature type="compositionally biased region" description="Polar residues" evidence="4">
    <location>
        <begin position="732"/>
        <end position="741"/>
    </location>
</feature>
<dbReference type="Gene3D" id="3.30.900.10">
    <property type="entry name" value="HORMA domain"/>
    <property type="match status" value="1"/>
</dbReference>
<feature type="region of interest" description="Disordered" evidence="4">
    <location>
        <begin position="630"/>
        <end position="933"/>
    </location>
</feature>
<evidence type="ECO:0000256" key="2">
    <source>
        <dbReference type="ARBA" id="ARBA00023006"/>
    </source>
</evidence>
<feature type="compositionally biased region" description="Low complexity" evidence="4">
    <location>
        <begin position="8"/>
        <end position="19"/>
    </location>
</feature>
<evidence type="ECO:0000313" key="7">
    <source>
        <dbReference type="Proteomes" id="UP000006757"/>
    </source>
</evidence>
<feature type="region of interest" description="Disordered" evidence="4">
    <location>
        <begin position="365"/>
        <end position="417"/>
    </location>
</feature>
<organism evidence="6 7">
    <name type="scientific">Trichosporon asahii var. asahii (strain CBS 8904)</name>
    <name type="common">Yeast</name>
    <dbReference type="NCBI Taxonomy" id="1220162"/>
    <lineage>
        <taxon>Eukaryota</taxon>
        <taxon>Fungi</taxon>
        <taxon>Dikarya</taxon>
        <taxon>Basidiomycota</taxon>
        <taxon>Agaricomycotina</taxon>
        <taxon>Tremellomycetes</taxon>
        <taxon>Trichosporonales</taxon>
        <taxon>Trichosporonaceae</taxon>
        <taxon>Trichosporon</taxon>
    </lineage>
</organism>
<dbReference type="GO" id="GO:0000423">
    <property type="term" value="P:mitophagy"/>
    <property type="evidence" value="ECO:0007669"/>
    <property type="project" value="TreeGrafter"/>
</dbReference>
<dbReference type="Proteomes" id="UP000006757">
    <property type="component" value="Unassembled WGS sequence"/>
</dbReference>